<accession>A0A3G2EZH5</accession>
<feature type="transmembrane region" description="Helical" evidence="13">
    <location>
        <begin position="6"/>
        <end position="26"/>
    </location>
</feature>
<evidence type="ECO:0000256" key="13">
    <source>
        <dbReference type="SAM" id="Phobius"/>
    </source>
</evidence>
<evidence type="ECO:0000256" key="1">
    <source>
        <dbReference type="ARBA" id="ARBA00004304"/>
    </source>
</evidence>
<proteinExistence type="inferred from homology"/>
<keyword evidence="4 12" id="KW-0813">Transport</keyword>
<dbReference type="GO" id="GO:0031966">
    <property type="term" value="C:mitochondrial membrane"/>
    <property type="evidence" value="ECO:0007669"/>
    <property type="project" value="UniProtKB-SubCell"/>
</dbReference>
<dbReference type="GO" id="GO:0015986">
    <property type="term" value="P:proton motive force-driven ATP synthesis"/>
    <property type="evidence" value="ECO:0007669"/>
    <property type="project" value="InterPro"/>
</dbReference>
<evidence type="ECO:0000256" key="2">
    <source>
        <dbReference type="ARBA" id="ARBA00008892"/>
    </source>
</evidence>
<evidence type="ECO:0000256" key="11">
    <source>
        <dbReference type="ARBA" id="ARBA00023136"/>
    </source>
</evidence>
<organism evidence="14">
    <name type="scientific">Eucoptacra sp. OR509</name>
    <dbReference type="NCBI Taxonomy" id="2480045"/>
    <lineage>
        <taxon>Eukaryota</taxon>
        <taxon>Metazoa</taxon>
        <taxon>Ecdysozoa</taxon>
        <taxon>Arthropoda</taxon>
        <taxon>Hexapoda</taxon>
        <taxon>Insecta</taxon>
        <taxon>Pterygota</taxon>
        <taxon>Neoptera</taxon>
        <taxon>Polyneoptera</taxon>
        <taxon>Orthoptera</taxon>
        <taxon>Caelifera</taxon>
        <taxon>Acrididea</taxon>
        <taxon>Acridomorpha</taxon>
        <taxon>Acridoidea</taxon>
        <taxon>Acrididae</taxon>
        <taxon>Coptacridinae</taxon>
        <taxon>Eucoptacra</taxon>
    </lineage>
</organism>
<keyword evidence="7 12" id="KW-0375">Hydrogen ion transport</keyword>
<evidence type="ECO:0000256" key="3">
    <source>
        <dbReference type="ARBA" id="ARBA00011291"/>
    </source>
</evidence>
<keyword evidence="8 13" id="KW-1133">Transmembrane helix</keyword>
<name>A0A3G2EZH5_9ORTH</name>
<keyword evidence="11 13" id="KW-0472">Membrane</keyword>
<gene>
    <name evidence="14" type="primary">atp8</name>
</gene>
<evidence type="ECO:0000313" key="14">
    <source>
        <dbReference type="EMBL" id="AYM84989.1"/>
    </source>
</evidence>
<evidence type="ECO:0000256" key="4">
    <source>
        <dbReference type="ARBA" id="ARBA00022448"/>
    </source>
</evidence>
<comment type="similarity">
    <text evidence="2 12">Belongs to the ATPase protein 8 family.</text>
</comment>
<evidence type="ECO:0000256" key="6">
    <source>
        <dbReference type="ARBA" id="ARBA00022692"/>
    </source>
</evidence>
<evidence type="ECO:0000256" key="10">
    <source>
        <dbReference type="ARBA" id="ARBA00023128"/>
    </source>
</evidence>
<dbReference type="EMBL" id="MG993445">
    <property type="protein sequence ID" value="AYM84989.1"/>
    <property type="molecule type" value="Genomic_DNA"/>
</dbReference>
<dbReference type="InterPro" id="IPR001421">
    <property type="entry name" value="ATP8_metazoa"/>
</dbReference>
<dbReference type="Pfam" id="PF00895">
    <property type="entry name" value="ATP-synt_8"/>
    <property type="match status" value="1"/>
</dbReference>
<comment type="subunit">
    <text evidence="3">F-type ATPases have 2 components, CF(1) - the catalytic core - and CF(0) - the membrane proton channel.</text>
</comment>
<dbReference type="GO" id="GO:0015078">
    <property type="term" value="F:proton transmembrane transporter activity"/>
    <property type="evidence" value="ECO:0007669"/>
    <property type="project" value="InterPro"/>
</dbReference>
<evidence type="ECO:0000256" key="9">
    <source>
        <dbReference type="ARBA" id="ARBA00023065"/>
    </source>
</evidence>
<keyword evidence="9 12" id="KW-0406">Ion transport</keyword>
<keyword evidence="5 12" id="KW-0138">CF(0)</keyword>
<keyword evidence="10 12" id="KW-0496">Mitochondrion</keyword>
<evidence type="ECO:0000256" key="7">
    <source>
        <dbReference type="ARBA" id="ARBA00022781"/>
    </source>
</evidence>
<geneLocation type="mitochondrion" evidence="14"/>
<evidence type="ECO:0000256" key="5">
    <source>
        <dbReference type="ARBA" id="ARBA00022547"/>
    </source>
</evidence>
<sequence length="53" mass="6650">MPQMSPIMWFSLFIMFSLIFILFNQVNFYSFKQKIMIEGTKKMMKYENLIWKW</sequence>
<keyword evidence="6 12" id="KW-0812">Transmembrane</keyword>
<evidence type="ECO:0000256" key="8">
    <source>
        <dbReference type="ARBA" id="ARBA00022989"/>
    </source>
</evidence>
<dbReference type="GO" id="GO:0045259">
    <property type="term" value="C:proton-transporting ATP synthase complex"/>
    <property type="evidence" value="ECO:0007669"/>
    <property type="project" value="UniProtKB-KW"/>
</dbReference>
<reference evidence="14" key="1">
    <citation type="journal article" date="2018" name="Insect Syst Divers">
        <title>Evolution, Diversification, and Biogeography of Grasshoppers (Orthoptera: Acrididae).</title>
        <authorList>
            <person name="Song H."/>
            <person name="Marino-Perez R."/>
            <person name="Woller D.A."/>
            <person name="Cigliano M.M."/>
        </authorList>
    </citation>
    <scope>NUCLEOTIDE SEQUENCE</scope>
    <source>
        <tissue evidence="14">Femur muscle</tissue>
    </source>
</reference>
<dbReference type="AlphaFoldDB" id="A0A3G2EZH5"/>
<evidence type="ECO:0000256" key="12">
    <source>
        <dbReference type="RuleBase" id="RU003661"/>
    </source>
</evidence>
<protein>
    <recommendedName>
        <fullName evidence="12">ATP synthase complex subunit 8</fullName>
    </recommendedName>
</protein>
<comment type="subcellular location">
    <subcellularLocation>
        <location evidence="1 12">Mitochondrion membrane</location>
        <topology evidence="1 12">Single-pass membrane protein</topology>
    </subcellularLocation>
</comment>